<dbReference type="PROSITE" id="PS50082">
    <property type="entry name" value="WD_REPEATS_2"/>
    <property type="match status" value="7"/>
</dbReference>
<evidence type="ECO:0000256" key="2">
    <source>
        <dbReference type="ARBA" id="ARBA00022737"/>
    </source>
</evidence>
<dbReference type="GO" id="GO:1990904">
    <property type="term" value="C:ribonucleoprotein complex"/>
    <property type="evidence" value="ECO:0007669"/>
    <property type="project" value="UniProtKB-KW"/>
</dbReference>
<evidence type="ECO:0000313" key="7">
    <source>
        <dbReference type="EMBL" id="CCD18276.1"/>
    </source>
</evidence>
<feature type="repeat" description="WD" evidence="5">
    <location>
        <begin position="588"/>
        <end position="629"/>
    </location>
</feature>
<dbReference type="PRINTS" id="PR00320">
    <property type="entry name" value="GPROTEINBRPT"/>
</dbReference>
<evidence type="ECO:0000256" key="5">
    <source>
        <dbReference type="PROSITE-ProRule" id="PRU00221"/>
    </source>
</evidence>
<proteinExistence type="predicted"/>
<feature type="repeat" description="WD" evidence="5">
    <location>
        <begin position="672"/>
        <end position="707"/>
    </location>
</feature>
<protein>
    <submittedName>
        <fullName evidence="7">Uncharacterized protein</fullName>
    </submittedName>
</protein>
<keyword evidence="1 5" id="KW-0853">WD repeat</keyword>
<dbReference type="Proteomes" id="UP000009027">
    <property type="component" value="Unassembled WGS sequence"/>
</dbReference>
<dbReference type="SMART" id="SM00320">
    <property type="entry name" value="WD40"/>
    <property type="match status" value="7"/>
</dbReference>
<dbReference type="SUPFAM" id="SSF50978">
    <property type="entry name" value="WD40 repeat-like"/>
    <property type="match status" value="1"/>
</dbReference>
<dbReference type="InterPro" id="IPR020472">
    <property type="entry name" value="WD40_PAC1"/>
</dbReference>
<reference evidence="7 8" key="1">
    <citation type="journal article" date="2012" name="Proc. Natl. Acad. Sci. U.S.A.">
        <title>Antigenic diversity is generated by distinct evolutionary mechanisms in African trypanosome species.</title>
        <authorList>
            <person name="Jackson A.P."/>
            <person name="Berry A."/>
            <person name="Aslett M."/>
            <person name="Allison H.C."/>
            <person name="Burton P."/>
            <person name="Vavrova-Anderson J."/>
            <person name="Brown R."/>
            <person name="Browne H."/>
            <person name="Corton N."/>
            <person name="Hauser H."/>
            <person name="Gamble J."/>
            <person name="Gilderthorp R."/>
            <person name="Marcello L."/>
            <person name="McQuillan J."/>
            <person name="Otto T.D."/>
            <person name="Quail M.A."/>
            <person name="Sanders M.J."/>
            <person name="van Tonder A."/>
            <person name="Ginger M.L."/>
            <person name="Field M.C."/>
            <person name="Barry J.D."/>
            <person name="Hertz-Fowler C."/>
            <person name="Berriman M."/>
        </authorList>
    </citation>
    <scope>NUCLEOTIDE SEQUENCE</scope>
    <source>
        <strain evidence="7 8">Y486</strain>
    </source>
</reference>
<evidence type="ECO:0000256" key="4">
    <source>
        <dbReference type="ARBA" id="ARBA00023274"/>
    </source>
</evidence>
<organism evidence="7 8">
    <name type="scientific">Trypanosoma vivax (strain Y486)</name>
    <dbReference type="NCBI Taxonomy" id="1055687"/>
    <lineage>
        <taxon>Eukaryota</taxon>
        <taxon>Discoba</taxon>
        <taxon>Euglenozoa</taxon>
        <taxon>Kinetoplastea</taxon>
        <taxon>Metakinetoplastina</taxon>
        <taxon>Trypanosomatida</taxon>
        <taxon>Trypanosomatidae</taxon>
        <taxon>Trypanosoma</taxon>
        <taxon>Duttonella</taxon>
    </lineage>
</organism>
<keyword evidence="2" id="KW-0677">Repeat</keyword>
<dbReference type="PROSITE" id="PS00678">
    <property type="entry name" value="WD_REPEATS_1"/>
    <property type="match status" value="3"/>
</dbReference>
<dbReference type="InterPro" id="IPR019775">
    <property type="entry name" value="WD40_repeat_CS"/>
</dbReference>
<feature type="repeat" description="WD" evidence="5">
    <location>
        <begin position="460"/>
        <end position="501"/>
    </location>
</feature>
<dbReference type="Gene3D" id="2.130.10.10">
    <property type="entry name" value="YVTN repeat-like/Quinoprotein amine dehydrogenase"/>
    <property type="match status" value="3"/>
</dbReference>
<feature type="region of interest" description="Disordered" evidence="6">
    <location>
        <begin position="260"/>
        <end position="279"/>
    </location>
</feature>
<keyword evidence="3" id="KW-0689">Ribosomal protein</keyword>
<evidence type="ECO:0000256" key="3">
    <source>
        <dbReference type="ARBA" id="ARBA00022980"/>
    </source>
</evidence>
<feature type="repeat" description="WD" evidence="5">
    <location>
        <begin position="630"/>
        <end position="671"/>
    </location>
</feature>
<feature type="repeat" description="WD" evidence="5">
    <location>
        <begin position="418"/>
        <end position="459"/>
    </location>
</feature>
<dbReference type="EMBL" id="CAEX01000761">
    <property type="protein sequence ID" value="CCD18276.1"/>
    <property type="molecule type" value="Genomic_DNA"/>
</dbReference>
<accession>F9WL88</accession>
<dbReference type="GO" id="GO:0005840">
    <property type="term" value="C:ribosome"/>
    <property type="evidence" value="ECO:0007669"/>
    <property type="project" value="UniProtKB-KW"/>
</dbReference>
<dbReference type="Pfam" id="PF00400">
    <property type="entry name" value="WD40"/>
    <property type="match status" value="7"/>
</dbReference>
<dbReference type="InterPro" id="IPR001680">
    <property type="entry name" value="WD40_rpt"/>
</dbReference>
<dbReference type="InterPro" id="IPR036322">
    <property type="entry name" value="WD40_repeat_dom_sf"/>
</dbReference>
<dbReference type="PANTHER" id="PTHR19879:SF9">
    <property type="entry name" value="TRANSCRIPTION INITIATION FACTOR TFIID SUBUNIT 5"/>
    <property type="match status" value="1"/>
</dbReference>
<dbReference type="InterPro" id="IPR015943">
    <property type="entry name" value="WD40/YVTN_repeat-like_dom_sf"/>
</dbReference>
<dbReference type="PANTHER" id="PTHR19879">
    <property type="entry name" value="TRANSCRIPTION INITIATION FACTOR TFIID"/>
    <property type="match status" value="1"/>
</dbReference>
<keyword evidence="8" id="KW-1185">Reference proteome</keyword>
<feature type="repeat" description="WD" evidence="5">
    <location>
        <begin position="544"/>
        <end position="578"/>
    </location>
</feature>
<keyword evidence="4" id="KW-0687">Ribonucleoprotein</keyword>
<name>F9WL88_TRYVY</name>
<dbReference type="PROSITE" id="PS50294">
    <property type="entry name" value="WD_REPEATS_REGION"/>
    <property type="match status" value="6"/>
</dbReference>
<evidence type="ECO:0000256" key="1">
    <source>
        <dbReference type="ARBA" id="ARBA00022574"/>
    </source>
</evidence>
<feature type="repeat" description="WD" evidence="5">
    <location>
        <begin position="502"/>
        <end position="543"/>
    </location>
</feature>
<dbReference type="VEuPathDB" id="TriTrypDB:TvY486_0009400"/>
<feature type="compositionally biased region" description="Low complexity" evidence="6">
    <location>
        <begin position="260"/>
        <end position="272"/>
    </location>
</feature>
<evidence type="ECO:0000256" key="6">
    <source>
        <dbReference type="SAM" id="MobiDB-lite"/>
    </source>
</evidence>
<gene>
    <name evidence="7" type="ORF">TvY486_0009400</name>
</gene>
<dbReference type="CDD" id="cd00200">
    <property type="entry name" value="WD40"/>
    <property type="match status" value="1"/>
</dbReference>
<feature type="region of interest" description="Disordered" evidence="6">
    <location>
        <begin position="173"/>
        <end position="202"/>
    </location>
</feature>
<sequence>MSKEKLRFNVGGKAIVYEGRPENRPKDLIDILVKMNMDSAAAVKAFRDNIEEAGGYSDDDIVARFAEAKRLYAEKKLKKQSAAAGGVASDQPQNVEDERPQTITLSFNGKQFSYEGLLSGKQHAVLELLIKQNATRDVAVETFRANLPHINAKEDQIWAMVIEAKEAKAARKAAKKREAAEQVQHGAGAQGDGGRSSASTRIPSVDAIDELASMSVEERDSISNFIKQVLEQPEKDLTTRLRSDRNMGVMMGLHNQTAAATSTPAAAPATTSVGGGGDDEALQATTRSTKGRIAIYCQESNNTANKVMYITPTTTFEEFGSMVEKKFGRKMVLSFYEGDDVIDMDDDDVFLMFIELSQAQAQEGKRMKVICAPPESRKQVTDDKLTDAKDVVMPSGTDELRVKPYSKGLMEVKEIRTYTAHTSAVYCCAFAPKGDRFCTASRDRSVRLWNTNTGSCSVMKGGHNGFVLSCDFSPRGNRIVSSSDDRTIKIWNVATCSKVCTLKGHEDKVYCVQYNSTGDYIASASCDHTVRVWNASTGSKMVTLNGHTLAVFFCSFSNTDAGKFVVSAGDDRLIKIWDWGRDEEHRSLPGHTDTVWSCKFSHDDSRIVSSSMNYEIKVWDWNRSSCLLSWKGHQVPIHQAMFSVSDKYIYTCARDWTVMVWNAETGEHCETISGHQSTVYHMDVNGNKLLTSSLDDTLKLWSITEKE</sequence>
<evidence type="ECO:0000313" key="8">
    <source>
        <dbReference type="Proteomes" id="UP000009027"/>
    </source>
</evidence>
<dbReference type="AlphaFoldDB" id="F9WL88"/>